<feature type="domain" description="Cadherin" evidence="3">
    <location>
        <begin position="45"/>
        <end position="151"/>
    </location>
</feature>
<reference evidence="4" key="1">
    <citation type="submission" date="2021-01" db="EMBL/GenBank/DDBJ databases">
        <authorList>
            <person name="Zhong Y.L."/>
        </authorList>
    </citation>
    <scope>NUCLEOTIDE SEQUENCE</scope>
    <source>
        <strain evidence="4">KCTC 23302</strain>
    </source>
</reference>
<dbReference type="PANTHER" id="PTHR47566:SF1">
    <property type="entry name" value="PROTEIN NUD1"/>
    <property type="match status" value="1"/>
</dbReference>
<keyword evidence="1" id="KW-0433">Leucine-rich repeat</keyword>
<dbReference type="Proteomes" id="UP000651057">
    <property type="component" value="Unassembled WGS sequence"/>
</dbReference>
<proteinExistence type="predicted"/>
<dbReference type="EMBL" id="JAERQJ010000003">
    <property type="protein sequence ID" value="MBL0683899.1"/>
    <property type="molecule type" value="Genomic_DNA"/>
</dbReference>
<dbReference type="SUPFAM" id="SSF52058">
    <property type="entry name" value="L domain-like"/>
    <property type="match status" value="1"/>
</dbReference>
<evidence type="ECO:0000256" key="1">
    <source>
        <dbReference type="ARBA" id="ARBA00022614"/>
    </source>
</evidence>
<dbReference type="InterPro" id="IPR032675">
    <property type="entry name" value="LRR_dom_sf"/>
</dbReference>
<dbReference type="GO" id="GO:0007156">
    <property type="term" value="P:homophilic cell adhesion via plasma membrane adhesion molecules"/>
    <property type="evidence" value="ECO:0007669"/>
    <property type="project" value="InterPro"/>
</dbReference>
<accession>A0A937A3W4</accession>
<dbReference type="GO" id="GO:0005509">
    <property type="term" value="F:calcium ion binding"/>
    <property type="evidence" value="ECO:0007669"/>
    <property type="project" value="InterPro"/>
</dbReference>
<organism evidence="4 5">
    <name type="scientific">Aquimarina mytili</name>
    <dbReference type="NCBI Taxonomy" id="874423"/>
    <lineage>
        <taxon>Bacteria</taxon>
        <taxon>Pseudomonadati</taxon>
        <taxon>Bacteroidota</taxon>
        <taxon>Flavobacteriia</taxon>
        <taxon>Flavobacteriales</taxon>
        <taxon>Flavobacteriaceae</taxon>
        <taxon>Aquimarina</taxon>
    </lineage>
</organism>
<gene>
    <name evidence="4" type="ORF">JJQ60_10250</name>
</gene>
<keyword evidence="2" id="KW-0677">Repeat</keyword>
<dbReference type="GO" id="GO:0035591">
    <property type="term" value="F:signaling adaptor activity"/>
    <property type="evidence" value="ECO:0007669"/>
    <property type="project" value="TreeGrafter"/>
</dbReference>
<dbReference type="GO" id="GO:0016020">
    <property type="term" value="C:membrane"/>
    <property type="evidence" value="ECO:0007669"/>
    <property type="project" value="InterPro"/>
</dbReference>
<evidence type="ECO:0000256" key="2">
    <source>
        <dbReference type="ARBA" id="ARBA00022737"/>
    </source>
</evidence>
<dbReference type="RefSeq" id="WP_201919321.1">
    <property type="nucleotide sequence ID" value="NZ_BAABAX010000005.1"/>
</dbReference>
<dbReference type="InterPro" id="IPR002126">
    <property type="entry name" value="Cadherin-like_dom"/>
</dbReference>
<dbReference type="Gene3D" id="2.60.40.60">
    <property type="entry name" value="Cadherins"/>
    <property type="match status" value="1"/>
</dbReference>
<evidence type="ECO:0000313" key="4">
    <source>
        <dbReference type="EMBL" id="MBL0683899.1"/>
    </source>
</evidence>
<evidence type="ECO:0000313" key="5">
    <source>
        <dbReference type="Proteomes" id="UP000651057"/>
    </source>
</evidence>
<protein>
    <recommendedName>
        <fullName evidence="3">Cadherin domain-containing protein</fullName>
    </recommendedName>
</protein>
<dbReference type="Gene3D" id="3.80.10.10">
    <property type="entry name" value="Ribonuclease Inhibitor"/>
    <property type="match status" value="1"/>
</dbReference>
<comment type="caution">
    <text evidence="4">The sequence shown here is derived from an EMBL/GenBank/DDBJ whole genome shotgun (WGS) entry which is preliminary data.</text>
</comment>
<dbReference type="CDD" id="cd11304">
    <property type="entry name" value="Cadherin_repeat"/>
    <property type="match status" value="1"/>
</dbReference>
<dbReference type="PROSITE" id="PS50268">
    <property type="entry name" value="CADHERIN_2"/>
    <property type="match status" value="1"/>
</dbReference>
<dbReference type="AlphaFoldDB" id="A0A937A3W4"/>
<dbReference type="InterPro" id="IPR015919">
    <property type="entry name" value="Cadherin-like_sf"/>
</dbReference>
<evidence type="ECO:0000259" key="3">
    <source>
        <dbReference type="PROSITE" id="PS50268"/>
    </source>
</evidence>
<name>A0A937A3W4_9FLAO</name>
<sequence>MKIVHYSIVTYIVILCLSCSSDDDTPVTTTSTDTEQETPVITTITTKDFEVTIDENPAPGFELGMIEATTNQGTLVYSLKTEEPTGAFAIDASTGKLTVKDATLFDYETRTQLTATATLKNGDVTKEAKVNVTLNDIVAEVVNGNIQFPDVNFKNALLAFDSDNPLRIDTNNDREVSVGEAEAVKEMNIRHNNISDLSGIEYFTALEKLNCSNNDLITIDVSRNIALTELTFTKNAIINVDMSHNTALTTLTCGSNPIENLDVSKNTALRYLDCSFGSLTTLDISNNIALIELRCNNNQISILNITPNKNLTIFECNNNVLNDLNMKNGNNVAFTDVKLGNNAPLQCIQVDDPSAGYLSSWIRDKGTNFSSDCSIR</sequence>
<keyword evidence="5" id="KW-1185">Reference proteome</keyword>
<dbReference type="PANTHER" id="PTHR47566">
    <property type="match status" value="1"/>
</dbReference>
<dbReference type="SUPFAM" id="SSF49313">
    <property type="entry name" value="Cadherin-like"/>
    <property type="match status" value="1"/>
</dbReference>
<dbReference type="InterPro" id="IPR052574">
    <property type="entry name" value="CDIRP"/>
</dbReference>